<proteinExistence type="inferred from homology"/>
<reference evidence="7 8" key="1">
    <citation type="submission" date="2023-07" db="EMBL/GenBank/DDBJ databases">
        <title>Sequencing the genomes of 1000 actinobacteria strains.</title>
        <authorList>
            <person name="Klenk H.-P."/>
        </authorList>
    </citation>
    <scope>NUCLEOTIDE SEQUENCE [LARGE SCALE GENOMIC DNA]</scope>
    <source>
        <strain evidence="7 8">DSM 15539</strain>
    </source>
</reference>
<dbReference type="PANTHER" id="PTHR10285">
    <property type="entry name" value="URIDINE KINASE"/>
    <property type="match status" value="1"/>
</dbReference>
<dbReference type="Gene3D" id="3.40.50.300">
    <property type="entry name" value="P-loop containing nucleotide triphosphate hydrolases"/>
    <property type="match status" value="1"/>
</dbReference>
<dbReference type="Proteomes" id="UP001266099">
    <property type="component" value="Unassembled WGS sequence"/>
</dbReference>
<dbReference type="PRINTS" id="PR00988">
    <property type="entry name" value="URIDINKINASE"/>
</dbReference>
<comment type="catalytic activity">
    <reaction evidence="5">
        <text>uridine + ATP = UMP + ADP + H(+)</text>
        <dbReference type="Rhea" id="RHEA:16825"/>
        <dbReference type="ChEBI" id="CHEBI:15378"/>
        <dbReference type="ChEBI" id="CHEBI:16704"/>
        <dbReference type="ChEBI" id="CHEBI:30616"/>
        <dbReference type="ChEBI" id="CHEBI:57865"/>
        <dbReference type="ChEBI" id="CHEBI:456216"/>
        <dbReference type="EC" id="2.7.1.48"/>
    </reaction>
</comment>
<evidence type="ECO:0000259" key="6">
    <source>
        <dbReference type="Pfam" id="PF00485"/>
    </source>
</evidence>
<comment type="pathway">
    <text evidence="1 5">Pyrimidine metabolism; UMP biosynthesis via salvage pathway; UMP from uridine: step 1/1.</text>
</comment>
<dbReference type="NCBIfam" id="NF004018">
    <property type="entry name" value="PRK05480.1"/>
    <property type="match status" value="1"/>
</dbReference>
<name>A0ABU1T480_9ACTO</name>
<evidence type="ECO:0000256" key="1">
    <source>
        <dbReference type="ARBA" id="ARBA00004690"/>
    </source>
</evidence>
<dbReference type="InterPro" id="IPR000764">
    <property type="entry name" value="Uridine_kinase-like"/>
</dbReference>
<organism evidence="7 8">
    <name type="scientific">Arcanobacterium hippocoleae</name>
    <dbReference type="NCBI Taxonomy" id="149017"/>
    <lineage>
        <taxon>Bacteria</taxon>
        <taxon>Bacillati</taxon>
        <taxon>Actinomycetota</taxon>
        <taxon>Actinomycetes</taxon>
        <taxon>Actinomycetales</taxon>
        <taxon>Actinomycetaceae</taxon>
        <taxon>Arcanobacterium</taxon>
    </lineage>
</organism>
<gene>
    <name evidence="7" type="ORF">J2S36_001568</name>
</gene>
<accession>A0ABU1T480</accession>
<dbReference type="CDD" id="cd02023">
    <property type="entry name" value="UMPK"/>
    <property type="match status" value="1"/>
</dbReference>
<comment type="catalytic activity">
    <reaction evidence="5">
        <text>cytidine + ATP = CMP + ADP + H(+)</text>
        <dbReference type="Rhea" id="RHEA:24674"/>
        <dbReference type="ChEBI" id="CHEBI:15378"/>
        <dbReference type="ChEBI" id="CHEBI:17562"/>
        <dbReference type="ChEBI" id="CHEBI:30616"/>
        <dbReference type="ChEBI" id="CHEBI:60377"/>
        <dbReference type="ChEBI" id="CHEBI:456216"/>
        <dbReference type="EC" id="2.7.1.48"/>
    </reaction>
</comment>
<dbReference type="Pfam" id="PF00485">
    <property type="entry name" value="PRK"/>
    <property type="match status" value="1"/>
</dbReference>
<sequence>MRPLIIGIAGGTGSGKSTLTNALKTHFGQQAAVVYHDNYYRAQDDLSYEERTKINYDAPDAFDNDLLITDLRLLIAGTPIMCPVYDFARHTRSDERQEVLPAPVILVEGILIFTQPQLCDLFDLKLFVDTDADVRILRRMSRDVAERGRTIESVQAQYLATVKPMHEMYVEPSKKLADVIIPEGGQNQAALQMITHHIATMIARRIS</sequence>
<evidence type="ECO:0000313" key="8">
    <source>
        <dbReference type="Proteomes" id="UP001266099"/>
    </source>
</evidence>
<dbReference type="EC" id="2.7.1.48" evidence="5"/>
<evidence type="ECO:0000256" key="3">
    <source>
        <dbReference type="ARBA" id="ARBA00022741"/>
    </source>
</evidence>
<evidence type="ECO:0000313" key="7">
    <source>
        <dbReference type="EMBL" id="MDR6940025.1"/>
    </source>
</evidence>
<evidence type="ECO:0000256" key="5">
    <source>
        <dbReference type="RuleBase" id="RU003825"/>
    </source>
</evidence>
<dbReference type="InterPro" id="IPR027417">
    <property type="entry name" value="P-loop_NTPase"/>
</dbReference>
<keyword evidence="3 5" id="KW-0547">Nucleotide-binding</keyword>
<keyword evidence="8" id="KW-1185">Reference proteome</keyword>
<evidence type="ECO:0000256" key="2">
    <source>
        <dbReference type="ARBA" id="ARBA00022679"/>
    </source>
</evidence>
<feature type="domain" description="Phosphoribulokinase/uridine kinase" evidence="6">
    <location>
        <begin position="5"/>
        <end position="188"/>
    </location>
</feature>
<comment type="caution">
    <text evidence="7">The sequence shown here is derived from an EMBL/GenBank/DDBJ whole genome shotgun (WGS) entry which is preliminary data.</text>
</comment>
<keyword evidence="5" id="KW-0963">Cytoplasm</keyword>
<keyword evidence="5" id="KW-0067">ATP-binding</keyword>
<comment type="pathway">
    <text evidence="5">Pyrimidine metabolism; CTP biosynthesis via salvage pathway; CTP from cytidine: step 1/3.</text>
</comment>
<dbReference type="SUPFAM" id="SSF52540">
    <property type="entry name" value="P-loop containing nucleoside triphosphate hydrolases"/>
    <property type="match status" value="1"/>
</dbReference>
<comment type="subcellular location">
    <subcellularLocation>
        <location evidence="5">Cytoplasm</location>
    </subcellularLocation>
</comment>
<dbReference type="InterPro" id="IPR006083">
    <property type="entry name" value="PRK/URK"/>
</dbReference>
<protein>
    <recommendedName>
        <fullName evidence="5">Uridine kinase</fullName>
        <ecNumber evidence="5">2.7.1.48</ecNumber>
    </recommendedName>
</protein>
<keyword evidence="2 5" id="KW-0808">Transferase</keyword>
<keyword evidence="4 5" id="KW-0418">Kinase</keyword>
<dbReference type="GO" id="GO:0004849">
    <property type="term" value="F:uridine kinase activity"/>
    <property type="evidence" value="ECO:0007669"/>
    <property type="project" value="UniProtKB-EC"/>
</dbReference>
<dbReference type="EMBL" id="JAVDUJ010000001">
    <property type="protein sequence ID" value="MDR6940025.1"/>
    <property type="molecule type" value="Genomic_DNA"/>
</dbReference>
<dbReference type="NCBIfam" id="TIGR00235">
    <property type="entry name" value="udk"/>
    <property type="match status" value="1"/>
</dbReference>
<evidence type="ECO:0000256" key="4">
    <source>
        <dbReference type="ARBA" id="ARBA00022777"/>
    </source>
</evidence>
<dbReference type="RefSeq" id="WP_309957180.1">
    <property type="nucleotide sequence ID" value="NZ_JAVDUJ010000001.1"/>
</dbReference>
<comment type="similarity">
    <text evidence="5">Belongs to the uridine kinase family.</text>
</comment>